<gene>
    <name evidence="2" type="ORF">RFULGI_LOCUS17448</name>
</gene>
<organism evidence="2 3">
    <name type="scientific">Racocetra fulgida</name>
    <dbReference type="NCBI Taxonomy" id="60492"/>
    <lineage>
        <taxon>Eukaryota</taxon>
        <taxon>Fungi</taxon>
        <taxon>Fungi incertae sedis</taxon>
        <taxon>Mucoromycota</taxon>
        <taxon>Glomeromycotina</taxon>
        <taxon>Glomeromycetes</taxon>
        <taxon>Diversisporales</taxon>
        <taxon>Gigasporaceae</taxon>
        <taxon>Racocetra</taxon>
    </lineage>
</organism>
<proteinExistence type="predicted"/>
<protein>
    <submittedName>
        <fullName evidence="2">2542_t:CDS:1</fullName>
    </submittedName>
</protein>
<dbReference type="EMBL" id="CAJVPZ010068553">
    <property type="protein sequence ID" value="CAG8798169.1"/>
    <property type="molecule type" value="Genomic_DNA"/>
</dbReference>
<dbReference type="AlphaFoldDB" id="A0A9N9JVT8"/>
<reference evidence="2" key="1">
    <citation type="submission" date="2021-06" db="EMBL/GenBank/DDBJ databases">
        <authorList>
            <person name="Kallberg Y."/>
            <person name="Tangrot J."/>
            <person name="Rosling A."/>
        </authorList>
    </citation>
    <scope>NUCLEOTIDE SEQUENCE</scope>
    <source>
        <strain evidence="2">IN212</strain>
    </source>
</reference>
<keyword evidence="3" id="KW-1185">Reference proteome</keyword>
<feature type="non-terminal residue" evidence="2">
    <location>
        <position position="67"/>
    </location>
</feature>
<feature type="non-terminal residue" evidence="2">
    <location>
        <position position="1"/>
    </location>
</feature>
<dbReference type="Proteomes" id="UP000789396">
    <property type="component" value="Unassembled WGS sequence"/>
</dbReference>
<evidence type="ECO:0000313" key="2">
    <source>
        <dbReference type="EMBL" id="CAG8798169.1"/>
    </source>
</evidence>
<evidence type="ECO:0000256" key="1">
    <source>
        <dbReference type="SAM" id="MobiDB-lite"/>
    </source>
</evidence>
<comment type="caution">
    <text evidence="2">The sequence shown here is derived from an EMBL/GenBank/DDBJ whole genome shotgun (WGS) entry which is preliminary data.</text>
</comment>
<feature type="region of interest" description="Disordered" evidence="1">
    <location>
        <begin position="21"/>
        <end position="67"/>
    </location>
</feature>
<sequence length="67" mass="7837">TQVKKKVEEVEVSMVILLEDFDKKEHDNPDNKNPPHEEKFQPDIEPKRGNGKAIKYHKKSAEIEHDT</sequence>
<evidence type="ECO:0000313" key="3">
    <source>
        <dbReference type="Proteomes" id="UP000789396"/>
    </source>
</evidence>
<name>A0A9N9JVT8_9GLOM</name>
<accession>A0A9N9JVT8</accession>
<feature type="compositionally biased region" description="Basic and acidic residues" evidence="1">
    <location>
        <begin position="21"/>
        <end position="48"/>
    </location>
</feature>